<organism evidence="3 4">
    <name type="scientific">Candidatus Yanofskybacteria bacterium GW2011_GWC2_37_9</name>
    <dbReference type="NCBI Taxonomy" id="1619028"/>
    <lineage>
        <taxon>Bacteria</taxon>
        <taxon>Candidatus Yanofskyibacteriota</taxon>
    </lineage>
</organism>
<evidence type="ECO:0000256" key="1">
    <source>
        <dbReference type="SAM" id="Phobius"/>
    </source>
</evidence>
<dbReference type="GO" id="GO:0008360">
    <property type="term" value="P:regulation of cell shape"/>
    <property type="evidence" value="ECO:0007669"/>
    <property type="project" value="InterPro"/>
</dbReference>
<dbReference type="AlphaFoldDB" id="A0A0G0I696"/>
<dbReference type="InterPro" id="IPR007221">
    <property type="entry name" value="MreC"/>
</dbReference>
<comment type="caution">
    <text evidence="3">The sequence shown here is derived from an EMBL/GenBank/DDBJ whole genome shotgun (WGS) entry which is preliminary data.</text>
</comment>
<evidence type="ECO:0000313" key="3">
    <source>
        <dbReference type="EMBL" id="KKQ46510.1"/>
    </source>
</evidence>
<name>A0A0G0I696_9BACT</name>
<accession>A0A0G0I696</accession>
<reference evidence="3 4" key="1">
    <citation type="journal article" date="2015" name="Nature">
        <title>rRNA introns, odd ribosomes, and small enigmatic genomes across a large radiation of phyla.</title>
        <authorList>
            <person name="Brown C.T."/>
            <person name="Hug L.A."/>
            <person name="Thomas B.C."/>
            <person name="Sharon I."/>
            <person name="Castelle C.J."/>
            <person name="Singh A."/>
            <person name="Wilkins M.J."/>
            <person name="Williams K.H."/>
            <person name="Banfield J.F."/>
        </authorList>
    </citation>
    <scope>NUCLEOTIDE SEQUENCE [LARGE SCALE GENOMIC DNA]</scope>
</reference>
<dbReference type="EMBL" id="LBTU01000037">
    <property type="protein sequence ID" value="KKQ46510.1"/>
    <property type="molecule type" value="Genomic_DNA"/>
</dbReference>
<gene>
    <name evidence="3" type="ORF">US65_C0037G0012</name>
</gene>
<dbReference type="Proteomes" id="UP000034430">
    <property type="component" value="Unassembled WGS sequence"/>
</dbReference>
<sequence length="289" mass="31937">MSYLLDKKIKRKKISYIIFFVVILLILFYFRSGIFNSLALFSHTIFRPVLILGNNLGGKLRSIGSYFVSKNFLYLENQNLKSQLNEKRGLIENYNSILAENINLKEILGRKKEEAIAENMILSAILAKPNQSLYDTLVIDVGTKQGIKIGDIVFALGHSLTGEALGTVPIGRVSTVYGSSSKVTLFSSSGEKTNIVIFNESVHSSDALGTGKNIFMEVVGRGGGNFEMVLPEDFRPAKGDRAVLPGIFPYVLGIVETIISDPRSPFVKALLVSPVNIQELKFVEVELQK</sequence>
<feature type="domain" description="Rod shape-determining protein MreC beta-barrel core" evidence="2">
    <location>
        <begin position="126"/>
        <end position="285"/>
    </location>
</feature>
<dbReference type="GO" id="GO:0005886">
    <property type="term" value="C:plasma membrane"/>
    <property type="evidence" value="ECO:0007669"/>
    <property type="project" value="TreeGrafter"/>
</dbReference>
<dbReference type="PANTHER" id="PTHR34138:SF1">
    <property type="entry name" value="CELL SHAPE-DETERMINING PROTEIN MREC"/>
    <property type="match status" value="1"/>
</dbReference>
<keyword evidence="1" id="KW-1133">Transmembrane helix</keyword>
<dbReference type="Gene3D" id="2.40.10.340">
    <property type="entry name" value="Rod shape-determining protein MreC, domain 1"/>
    <property type="match status" value="1"/>
</dbReference>
<protein>
    <submittedName>
        <fullName evidence="3">Cell shape-determining protein MreC</fullName>
    </submittedName>
</protein>
<evidence type="ECO:0000313" key="4">
    <source>
        <dbReference type="Proteomes" id="UP000034430"/>
    </source>
</evidence>
<dbReference type="Pfam" id="PF04085">
    <property type="entry name" value="MreC"/>
    <property type="match status" value="1"/>
</dbReference>
<keyword evidence="1" id="KW-0812">Transmembrane</keyword>
<keyword evidence="1" id="KW-0472">Membrane</keyword>
<dbReference type="InterPro" id="IPR042177">
    <property type="entry name" value="Cell/Rod_1"/>
</dbReference>
<dbReference type="InterPro" id="IPR055342">
    <property type="entry name" value="MreC_beta-barrel_core"/>
</dbReference>
<proteinExistence type="predicted"/>
<feature type="transmembrane region" description="Helical" evidence="1">
    <location>
        <begin position="14"/>
        <end position="30"/>
    </location>
</feature>
<evidence type="ECO:0000259" key="2">
    <source>
        <dbReference type="Pfam" id="PF04085"/>
    </source>
</evidence>
<dbReference type="PANTHER" id="PTHR34138">
    <property type="entry name" value="CELL SHAPE-DETERMINING PROTEIN MREC"/>
    <property type="match status" value="1"/>
</dbReference>